<dbReference type="EMBL" id="LBVO01000070">
    <property type="protein sequence ID" value="KKQ86452.1"/>
    <property type="molecule type" value="Genomic_DNA"/>
</dbReference>
<evidence type="ECO:0000313" key="2">
    <source>
        <dbReference type="Proteomes" id="UP000033934"/>
    </source>
</evidence>
<protein>
    <submittedName>
        <fullName evidence="1">Uncharacterized protein</fullName>
    </submittedName>
</protein>
<dbReference type="AlphaFoldDB" id="A0A0G0L600"/>
<evidence type="ECO:0000313" key="1">
    <source>
        <dbReference type="EMBL" id="KKQ86452.1"/>
    </source>
</evidence>
<gene>
    <name evidence="1" type="ORF">UT11_C0070G0003</name>
</gene>
<organism evidence="1 2">
    <name type="scientific">Berkelbacteria bacterium GW2011_GWA2_38_9</name>
    <dbReference type="NCBI Taxonomy" id="1618334"/>
    <lineage>
        <taxon>Bacteria</taxon>
        <taxon>Candidatus Berkelbacteria</taxon>
    </lineage>
</organism>
<accession>A0A0G0L600</accession>
<sequence>MPAIRSNKSSDSHFDRFAILAMCYPTSLLLSALLDFPWQINEKRKDYAVERVVEFRSRTDAEFKKRWDYIHISYNALSPFQRLPHPLLKWSYQGYQIQVAENVQAADVDTWMTVNPVSGEPMQESEFSKSSPEAFLEWDHWMADIDEWRAQSGAIIVESVGSWIVEADNSFTPFASFSRWSIRPWALPALLEYPGSAVFTNPLSNSWKLAGVLGCIVDGVVSHVVDWVYPVSRKEDFLEEFKPLLETYMVDSDTMRKDNTHQLQPVYPFGTLQLHLNCYSSLEDEIYRAKFARAILSMEEKALLRFEARMFEPSDVFFTDERTLAQALTQGRLPYNDAAAQEGERYTSLDILKLQTLPRAYSSRPVEVFLGRF</sequence>
<comment type="caution">
    <text evidence="1">The sequence shown here is derived from an EMBL/GenBank/DDBJ whole genome shotgun (WGS) entry which is preliminary data.</text>
</comment>
<dbReference type="Proteomes" id="UP000033934">
    <property type="component" value="Unassembled WGS sequence"/>
</dbReference>
<proteinExistence type="predicted"/>
<name>A0A0G0L600_9BACT</name>
<reference evidence="1 2" key="1">
    <citation type="journal article" date="2015" name="Nature">
        <title>rRNA introns, odd ribosomes, and small enigmatic genomes across a large radiation of phyla.</title>
        <authorList>
            <person name="Brown C.T."/>
            <person name="Hug L.A."/>
            <person name="Thomas B.C."/>
            <person name="Sharon I."/>
            <person name="Castelle C.J."/>
            <person name="Singh A."/>
            <person name="Wilkins M.J."/>
            <person name="Williams K.H."/>
            <person name="Banfield J.F."/>
        </authorList>
    </citation>
    <scope>NUCLEOTIDE SEQUENCE [LARGE SCALE GENOMIC DNA]</scope>
</reference>